<evidence type="ECO:0000313" key="2">
    <source>
        <dbReference type="EMBL" id="HHP67917.1"/>
    </source>
</evidence>
<evidence type="ECO:0000259" key="1">
    <source>
        <dbReference type="Pfam" id="PF01909"/>
    </source>
</evidence>
<dbReference type="PANTHER" id="PTHR37030:SF1">
    <property type="entry name" value="NUCLEOTIDYLTRANSFERASE"/>
    <property type="match status" value="1"/>
</dbReference>
<proteinExistence type="predicted"/>
<dbReference type="Pfam" id="PF01909">
    <property type="entry name" value="NTP_transf_2"/>
    <property type="match status" value="1"/>
</dbReference>
<dbReference type="SUPFAM" id="SSF81301">
    <property type="entry name" value="Nucleotidyltransferase"/>
    <property type="match status" value="1"/>
</dbReference>
<gene>
    <name evidence="2" type="ORF">ENM60_03910</name>
</gene>
<keyword evidence="2" id="KW-0808">Transferase</keyword>
<dbReference type="InterPro" id="IPR043519">
    <property type="entry name" value="NT_sf"/>
</dbReference>
<dbReference type="InterPro" id="IPR002934">
    <property type="entry name" value="Polymerase_NTP_transf_dom"/>
</dbReference>
<accession>A0A7J3XYZ2</accession>
<protein>
    <submittedName>
        <fullName evidence="2">Nucleotidyltransferase domain-containing protein</fullName>
    </submittedName>
</protein>
<sequence length="113" mass="12810">MSIDLLVEEAIKRRKIFENLGLHLARIVEVIKRLDPEAEVYLFGSVAEGKYLLSSDIDVLVVTVLNPGLVLAELWRNGVEEPFEIHVVDHHHLELYKKSSRLIRIDGPGQISS</sequence>
<feature type="domain" description="Polymerase nucleotidyl transferase" evidence="1">
    <location>
        <begin position="25"/>
        <end position="81"/>
    </location>
</feature>
<dbReference type="PANTHER" id="PTHR37030">
    <property type="entry name" value="NUCLEOTIDYLTRANSFERASE"/>
    <property type="match status" value="1"/>
</dbReference>
<comment type="caution">
    <text evidence="2">The sequence shown here is derived from an EMBL/GenBank/DDBJ whole genome shotgun (WGS) entry which is preliminary data.</text>
</comment>
<name>A0A7J3XYZ2_9CREN</name>
<dbReference type="EMBL" id="DRYK01000055">
    <property type="protein sequence ID" value="HHP67917.1"/>
    <property type="molecule type" value="Genomic_DNA"/>
</dbReference>
<dbReference type="Gene3D" id="3.30.460.10">
    <property type="entry name" value="Beta Polymerase, domain 2"/>
    <property type="match status" value="1"/>
</dbReference>
<dbReference type="CDD" id="cd05403">
    <property type="entry name" value="NT_KNTase_like"/>
    <property type="match status" value="1"/>
</dbReference>
<dbReference type="AlphaFoldDB" id="A0A7J3XYZ2"/>
<reference evidence="2" key="1">
    <citation type="journal article" date="2020" name="mSystems">
        <title>Genome- and Community-Level Interaction Insights into Carbon Utilization and Element Cycling Functions of Hydrothermarchaeota in Hydrothermal Sediment.</title>
        <authorList>
            <person name="Zhou Z."/>
            <person name="Liu Y."/>
            <person name="Xu W."/>
            <person name="Pan J."/>
            <person name="Luo Z.H."/>
            <person name="Li M."/>
        </authorList>
    </citation>
    <scope>NUCLEOTIDE SEQUENCE [LARGE SCALE GENOMIC DNA]</scope>
    <source>
        <strain evidence="2">SpSt-110</strain>
    </source>
</reference>
<dbReference type="GO" id="GO:0016779">
    <property type="term" value="F:nucleotidyltransferase activity"/>
    <property type="evidence" value="ECO:0007669"/>
    <property type="project" value="InterPro"/>
</dbReference>
<organism evidence="2">
    <name type="scientific">Thermogladius calderae</name>
    <dbReference type="NCBI Taxonomy" id="1200300"/>
    <lineage>
        <taxon>Archaea</taxon>
        <taxon>Thermoproteota</taxon>
        <taxon>Thermoprotei</taxon>
        <taxon>Desulfurococcales</taxon>
        <taxon>Desulfurococcaceae</taxon>
        <taxon>Thermogladius</taxon>
    </lineage>
</organism>